<dbReference type="PROSITE" id="PS51257">
    <property type="entry name" value="PROKAR_LIPOPROTEIN"/>
    <property type="match status" value="1"/>
</dbReference>
<organism evidence="3 4">
    <name type="scientific">Spectribacter acetivorans</name>
    <dbReference type="NCBI Taxonomy" id="3075603"/>
    <lineage>
        <taxon>Bacteria</taxon>
        <taxon>Pseudomonadati</taxon>
        <taxon>Pseudomonadota</taxon>
        <taxon>Gammaproteobacteria</taxon>
        <taxon>Salinisphaerales</taxon>
        <taxon>Salinisphaeraceae</taxon>
        <taxon>Spectribacter</taxon>
    </lineage>
</organism>
<proteinExistence type="predicted"/>
<dbReference type="GO" id="GO:0004519">
    <property type="term" value="F:endonuclease activity"/>
    <property type="evidence" value="ECO:0007669"/>
    <property type="project" value="UniProtKB-KW"/>
</dbReference>
<dbReference type="SUPFAM" id="SSF54060">
    <property type="entry name" value="His-Me finger endonucleases"/>
    <property type="match status" value="1"/>
</dbReference>
<gene>
    <name evidence="3" type="ORF">RM531_00390</name>
</gene>
<feature type="domain" description="ENPP1-3/EXOG-like endonuclease/phosphodiesterase" evidence="1">
    <location>
        <begin position="62"/>
        <end position="255"/>
    </location>
</feature>
<sequence>MVTSLRRLTALARGGSRRLLGVGLLVSAIGCGQGGEALAGPGLPGGLPEAPGVTGGVEILNNRGFVVGYAGHRGAPVWVVYQARPIGERRHLDRPRFETDPRVRRTVEYRDFTDTGFDRGHMAPNYLISNLHGPAAQRQSFLMTNIVLQRPRLNQLVWQRLEEIEADHLAPRWDELNVAVGPVFDADRAWTDSGVDVPDAFYRIWLDRTADGLRALALLVPQDVRGDERLDRFVTSVDKVESRTGLDFFPGLPDAVEKELEASAADPENWGFASLACFPARYANNWQGKNGIRLEFDRCDD</sequence>
<evidence type="ECO:0000259" key="1">
    <source>
        <dbReference type="SMART" id="SM00477"/>
    </source>
</evidence>
<keyword evidence="4" id="KW-1185">Reference proteome</keyword>
<dbReference type="InterPro" id="IPR001604">
    <property type="entry name" value="Endo_G_ENPP1-like_dom"/>
</dbReference>
<dbReference type="InterPro" id="IPR040255">
    <property type="entry name" value="Non-specific_endonuclease"/>
</dbReference>
<name>A0ABU3B483_9GAMM</name>
<dbReference type="PANTHER" id="PTHR13966">
    <property type="entry name" value="ENDONUCLEASE RELATED"/>
    <property type="match status" value="1"/>
</dbReference>
<dbReference type="PANTHER" id="PTHR13966:SF5">
    <property type="entry name" value="ENDONUCLEASE G, MITOCHONDRIAL"/>
    <property type="match status" value="1"/>
</dbReference>
<dbReference type="InterPro" id="IPR044929">
    <property type="entry name" value="DNA/RNA_non-sp_Endonuclease_sf"/>
</dbReference>
<keyword evidence="3" id="KW-0378">Hydrolase</keyword>
<reference evidence="3 4" key="1">
    <citation type="submission" date="2023-09" db="EMBL/GenBank/DDBJ databases">
        <authorList>
            <person name="Rey-Velasco X."/>
        </authorList>
    </citation>
    <scope>NUCLEOTIDE SEQUENCE [LARGE SCALE GENOMIC DNA]</scope>
    <source>
        <strain evidence="3 4">P385</strain>
    </source>
</reference>
<dbReference type="SMART" id="SM00477">
    <property type="entry name" value="NUC"/>
    <property type="match status" value="1"/>
</dbReference>
<evidence type="ECO:0000259" key="2">
    <source>
        <dbReference type="SMART" id="SM00892"/>
    </source>
</evidence>
<dbReference type="InterPro" id="IPR044925">
    <property type="entry name" value="His-Me_finger_sf"/>
</dbReference>
<keyword evidence="3" id="KW-0540">Nuclease</keyword>
<dbReference type="InterPro" id="IPR020821">
    <property type="entry name" value="ENPP1-3/EXOG-like_nuc-like"/>
</dbReference>
<evidence type="ECO:0000313" key="3">
    <source>
        <dbReference type="EMBL" id="MDT0616920.1"/>
    </source>
</evidence>
<dbReference type="SMART" id="SM00892">
    <property type="entry name" value="Endonuclease_NS"/>
    <property type="match status" value="1"/>
</dbReference>
<dbReference type="EMBL" id="JAVRHY010000001">
    <property type="protein sequence ID" value="MDT0616920.1"/>
    <property type="molecule type" value="Genomic_DNA"/>
</dbReference>
<comment type="caution">
    <text evidence="3">The sequence shown here is derived from an EMBL/GenBank/DDBJ whole genome shotgun (WGS) entry which is preliminary data.</text>
</comment>
<dbReference type="Gene3D" id="3.40.570.10">
    <property type="entry name" value="Extracellular Endonuclease, subunit A"/>
    <property type="match status" value="1"/>
</dbReference>
<accession>A0ABU3B483</accession>
<feature type="domain" description="DNA/RNA non-specific endonuclease/pyrophosphatase/phosphodiesterase" evidence="2">
    <location>
        <begin position="61"/>
        <end position="255"/>
    </location>
</feature>
<dbReference type="Proteomes" id="UP001259982">
    <property type="component" value="Unassembled WGS sequence"/>
</dbReference>
<protein>
    <submittedName>
        <fullName evidence="3">DNA/RNA non-specific endonuclease</fullName>
    </submittedName>
</protein>
<evidence type="ECO:0000313" key="4">
    <source>
        <dbReference type="Proteomes" id="UP001259982"/>
    </source>
</evidence>
<dbReference type="Pfam" id="PF01223">
    <property type="entry name" value="Endonuclease_NS"/>
    <property type="match status" value="1"/>
</dbReference>
<dbReference type="RefSeq" id="WP_311656881.1">
    <property type="nucleotide sequence ID" value="NZ_JAVRHY010000001.1"/>
</dbReference>
<keyword evidence="3" id="KW-0255">Endonuclease</keyword>